<evidence type="ECO:0000256" key="2">
    <source>
        <dbReference type="ARBA" id="ARBA00022692"/>
    </source>
</evidence>
<keyword evidence="3 5" id="KW-1133">Transmembrane helix</keyword>
<evidence type="ECO:0000256" key="5">
    <source>
        <dbReference type="SAM" id="Phobius"/>
    </source>
</evidence>
<evidence type="ECO:0000256" key="1">
    <source>
        <dbReference type="ARBA" id="ARBA00004141"/>
    </source>
</evidence>
<feature type="transmembrane region" description="Helical" evidence="5">
    <location>
        <begin position="278"/>
        <end position="299"/>
    </location>
</feature>
<name>A0AAD8AL30_DIPPU</name>
<comment type="caution">
    <text evidence="7">The sequence shown here is derived from an EMBL/GenBank/DDBJ whole genome shotgun (WGS) entry which is preliminary data.</text>
</comment>
<reference evidence="7" key="1">
    <citation type="journal article" date="2023" name="IScience">
        <title>Live-bearing cockroach genome reveals convergent evolutionary mechanisms linked to viviparity in insects and beyond.</title>
        <authorList>
            <person name="Fouks B."/>
            <person name="Harrison M.C."/>
            <person name="Mikhailova A.A."/>
            <person name="Marchal E."/>
            <person name="English S."/>
            <person name="Carruthers M."/>
            <person name="Jennings E.C."/>
            <person name="Chiamaka E.L."/>
            <person name="Frigard R.A."/>
            <person name="Pippel M."/>
            <person name="Attardo G.M."/>
            <person name="Benoit J.B."/>
            <person name="Bornberg-Bauer E."/>
            <person name="Tobe S.S."/>
        </authorList>
    </citation>
    <scope>NUCLEOTIDE SEQUENCE</scope>
    <source>
        <strain evidence="7">Stay&amp;Tobe</strain>
    </source>
</reference>
<comment type="subcellular location">
    <subcellularLocation>
        <location evidence="1">Membrane</location>
        <topology evidence="1">Multi-pass membrane protein</topology>
    </subcellularLocation>
</comment>
<dbReference type="AlphaFoldDB" id="A0AAD8AL30"/>
<dbReference type="Gene3D" id="1.20.1250.20">
    <property type="entry name" value="MFS general substrate transporter like domains"/>
    <property type="match status" value="2"/>
</dbReference>
<proteinExistence type="predicted"/>
<feature type="transmembrane region" description="Helical" evidence="5">
    <location>
        <begin position="46"/>
        <end position="70"/>
    </location>
</feature>
<evidence type="ECO:0000259" key="6">
    <source>
        <dbReference type="PROSITE" id="PS50850"/>
    </source>
</evidence>
<dbReference type="GO" id="GO:0016020">
    <property type="term" value="C:membrane"/>
    <property type="evidence" value="ECO:0007669"/>
    <property type="project" value="UniProtKB-SubCell"/>
</dbReference>
<organism evidence="7 8">
    <name type="scientific">Diploptera punctata</name>
    <name type="common">Pacific beetle cockroach</name>
    <dbReference type="NCBI Taxonomy" id="6984"/>
    <lineage>
        <taxon>Eukaryota</taxon>
        <taxon>Metazoa</taxon>
        <taxon>Ecdysozoa</taxon>
        <taxon>Arthropoda</taxon>
        <taxon>Hexapoda</taxon>
        <taxon>Insecta</taxon>
        <taxon>Pterygota</taxon>
        <taxon>Neoptera</taxon>
        <taxon>Polyneoptera</taxon>
        <taxon>Dictyoptera</taxon>
        <taxon>Blattodea</taxon>
        <taxon>Blaberoidea</taxon>
        <taxon>Blaberidae</taxon>
        <taxon>Diplopterinae</taxon>
        <taxon>Diploptera</taxon>
    </lineage>
</organism>
<keyword evidence="4 5" id="KW-0472">Membrane</keyword>
<feature type="non-terminal residue" evidence="7">
    <location>
        <position position="301"/>
    </location>
</feature>
<reference evidence="7" key="2">
    <citation type="submission" date="2023-05" db="EMBL/GenBank/DDBJ databases">
        <authorList>
            <person name="Fouks B."/>
        </authorList>
    </citation>
    <scope>NUCLEOTIDE SEQUENCE</scope>
    <source>
        <strain evidence="7">Stay&amp;Tobe</strain>
        <tissue evidence="7">Testes</tissue>
    </source>
</reference>
<protein>
    <recommendedName>
        <fullName evidence="6">Major facilitator superfamily (MFS) profile domain-containing protein</fullName>
    </recommendedName>
</protein>
<feature type="transmembrane region" description="Helical" evidence="5">
    <location>
        <begin position="243"/>
        <end position="266"/>
    </location>
</feature>
<keyword evidence="8" id="KW-1185">Reference proteome</keyword>
<feature type="transmembrane region" description="Helical" evidence="5">
    <location>
        <begin position="191"/>
        <end position="211"/>
    </location>
</feature>
<dbReference type="EMBL" id="JASPKZ010000723">
    <property type="protein sequence ID" value="KAJ9599663.1"/>
    <property type="molecule type" value="Genomic_DNA"/>
</dbReference>
<keyword evidence="2 5" id="KW-0812">Transmembrane</keyword>
<dbReference type="InterPro" id="IPR050549">
    <property type="entry name" value="MFS_Trehalose_Transporter"/>
</dbReference>
<feature type="transmembrane region" description="Helical" evidence="5">
    <location>
        <begin position="20"/>
        <end position="40"/>
    </location>
</feature>
<feature type="domain" description="Major facilitator superfamily (MFS) profile" evidence="6">
    <location>
        <begin position="1"/>
        <end position="75"/>
    </location>
</feature>
<evidence type="ECO:0000313" key="7">
    <source>
        <dbReference type="EMBL" id="KAJ9599663.1"/>
    </source>
</evidence>
<dbReference type="PANTHER" id="PTHR48021:SF47">
    <property type="entry name" value="GH17672P"/>
    <property type="match status" value="1"/>
</dbReference>
<gene>
    <name evidence="7" type="ORF">L9F63_026488</name>
</gene>
<accession>A0AAD8AL30</accession>
<evidence type="ECO:0000313" key="8">
    <source>
        <dbReference type="Proteomes" id="UP001233999"/>
    </source>
</evidence>
<feature type="domain" description="Major facilitator superfamily (MFS) profile" evidence="6">
    <location>
        <begin position="144"/>
        <end position="301"/>
    </location>
</feature>
<dbReference type="SUPFAM" id="SSF103473">
    <property type="entry name" value="MFS general substrate transporter"/>
    <property type="match status" value="2"/>
</dbReference>
<dbReference type="PANTHER" id="PTHR48021">
    <property type="match status" value="1"/>
</dbReference>
<dbReference type="PROSITE" id="PS50850">
    <property type="entry name" value="MFS"/>
    <property type="match status" value="2"/>
</dbReference>
<dbReference type="InterPro" id="IPR036259">
    <property type="entry name" value="MFS_trans_sf"/>
</dbReference>
<dbReference type="InterPro" id="IPR020846">
    <property type="entry name" value="MFS_dom"/>
</dbReference>
<dbReference type="InterPro" id="IPR005828">
    <property type="entry name" value="MFS_sugar_transport-like"/>
</dbReference>
<sequence length="301" mass="33034">MGPVPYVMISETLSPQIRGLATWICITVLWLLAFLVGKFFNTVSDAIGLHVCFWFFALCCILATIFHILVLPETKNKSLEAILHELSGKEKKNINSCSKLKCFICLFYQKHPLRMPDPVSGSRQPLRMPDAVSGSRQPLRIQPLRMPDAVSANLSTFSYGSFVGWASPAILELQSDHSAIGGDPITDEDASWIGSLMFIGFLCGTPVYSWLSDRFGRKPAALLTSIPIIVNWLIIIFSETVFLIFIARFIVGISIGGILTIMPIYVGEISEVHVRGTLGTILSVLGNGGILFSYAVGAYSQ</sequence>
<feature type="transmembrane region" description="Helical" evidence="5">
    <location>
        <begin position="220"/>
        <end position="237"/>
    </location>
</feature>
<dbReference type="InterPro" id="IPR005829">
    <property type="entry name" value="Sugar_transporter_CS"/>
</dbReference>
<evidence type="ECO:0000256" key="3">
    <source>
        <dbReference type="ARBA" id="ARBA00022989"/>
    </source>
</evidence>
<dbReference type="PROSITE" id="PS00217">
    <property type="entry name" value="SUGAR_TRANSPORT_2"/>
    <property type="match status" value="1"/>
</dbReference>
<dbReference type="Proteomes" id="UP001233999">
    <property type="component" value="Unassembled WGS sequence"/>
</dbReference>
<dbReference type="GO" id="GO:0022857">
    <property type="term" value="F:transmembrane transporter activity"/>
    <property type="evidence" value="ECO:0007669"/>
    <property type="project" value="InterPro"/>
</dbReference>
<evidence type="ECO:0000256" key="4">
    <source>
        <dbReference type="ARBA" id="ARBA00023136"/>
    </source>
</evidence>
<dbReference type="Pfam" id="PF00083">
    <property type="entry name" value="Sugar_tr"/>
    <property type="match status" value="2"/>
</dbReference>